<evidence type="ECO:0000313" key="2">
    <source>
        <dbReference type="EMBL" id="GAA2207835.1"/>
    </source>
</evidence>
<reference evidence="3" key="1">
    <citation type="journal article" date="2019" name="Int. J. Syst. Evol. Microbiol.">
        <title>The Global Catalogue of Microorganisms (GCM) 10K type strain sequencing project: providing services to taxonomists for standard genome sequencing and annotation.</title>
        <authorList>
            <consortium name="The Broad Institute Genomics Platform"/>
            <consortium name="The Broad Institute Genome Sequencing Center for Infectious Disease"/>
            <person name="Wu L."/>
            <person name="Ma J."/>
        </authorList>
    </citation>
    <scope>NUCLEOTIDE SEQUENCE [LARGE SCALE GENOMIC DNA]</scope>
    <source>
        <strain evidence="3">JCM 16114</strain>
    </source>
</reference>
<gene>
    <name evidence="2" type="ORF">GCM10009850_032930</name>
</gene>
<accession>A0ABP5P7V1</accession>
<feature type="compositionally biased region" description="Basic and acidic residues" evidence="1">
    <location>
        <begin position="7"/>
        <end position="17"/>
    </location>
</feature>
<evidence type="ECO:0000313" key="3">
    <source>
        <dbReference type="Proteomes" id="UP001499843"/>
    </source>
</evidence>
<keyword evidence="3" id="KW-1185">Reference proteome</keyword>
<feature type="region of interest" description="Disordered" evidence="1">
    <location>
        <begin position="1"/>
        <end position="21"/>
    </location>
</feature>
<comment type="caution">
    <text evidence="2">The sequence shown here is derived from an EMBL/GenBank/DDBJ whole genome shotgun (WGS) entry which is preliminary data.</text>
</comment>
<sequence>MSALEHPPLDDPRRPDMEPGLSDGFLRLAKAAGERAARAAERARRAGLRLERLRTGLPYVHHDADRPVPVPIRAALDHALAYQVLVAVHEQAVRRYRARAERAAGDAGVNAEIFRERAAWHSAAAEQARIARAAWVSSRRSVT</sequence>
<dbReference type="RefSeq" id="WP_344475392.1">
    <property type="nucleotide sequence ID" value="NZ_BAAAQX010000007.1"/>
</dbReference>
<evidence type="ECO:0000256" key="1">
    <source>
        <dbReference type="SAM" id="MobiDB-lite"/>
    </source>
</evidence>
<dbReference type="Proteomes" id="UP001499843">
    <property type="component" value="Unassembled WGS sequence"/>
</dbReference>
<protein>
    <submittedName>
        <fullName evidence="2">Uncharacterized protein</fullName>
    </submittedName>
</protein>
<proteinExistence type="predicted"/>
<dbReference type="EMBL" id="BAAAQX010000007">
    <property type="protein sequence ID" value="GAA2207835.1"/>
    <property type="molecule type" value="Genomic_DNA"/>
</dbReference>
<organism evidence="2 3">
    <name type="scientific">Nonomuraea monospora</name>
    <dbReference type="NCBI Taxonomy" id="568818"/>
    <lineage>
        <taxon>Bacteria</taxon>
        <taxon>Bacillati</taxon>
        <taxon>Actinomycetota</taxon>
        <taxon>Actinomycetes</taxon>
        <taxon>Streptosporangiales</taxon>
        <taxon>Streptosporangiaceae</taxon>
        <taxon>Nonomuraea</taxon>
    </lineage>
</organism>
<name>A0ABP5P7V1_9ACTN</name>